<evidence type="ECO:0000313" key="3">
    <source>
        <dbReference type="Proteomes" id="UP000229335"/>
    </source>
</evidence>
<dbReference type="GO" id="GO:0032259">
    <property type="term" value="P:methylation"/>
    <property type="evidence" value="ECO:0007669"/>
    <property type="project" value="UniProtKB-KW"/>
</dbReference>
<accession>A0A2M6WLP5</accession>
<protein>
    <submittedName>
        <fullName evidence="2">Methyltransferase type 11</fullName>
    </submittedName>
</protein>
<dbReference type="GO" id="GO:0008757">
    <property type="term" value="F:S-adenosylmethionine-dependent methyltransferase activity"/>
    <property type="evidence" value="ECO:0007669"/>
    <property type="project" value="InterPro"/>
</dbReference>
<proteinExistence type="predicted"/>
<dbReference type="Pfam" id="PF08241">
    <property type="entry name" value="Methyltransf_11"/>
    <property type="match status" value="1"/>
</dbReference>
<dbReference type="InterPro" id="IPR013216">
    <property type="entry name" value="Methyltransf_11"/>
</dbReference>
<dbReference type="Gene3D" id="3.40.50.150">
    <property type="entry name" value="Vaccinia Virus protein VP39"/>
    <property type="match status" value="1"/>
</dbReference>
<evidence type="ECO:0000259" key="1">
    <source>
        <dbReference type="Pfam" id="PF08241"/>
    </source>
</evidence>
<gene>
    <name evidence="2" type="ORF">COU00_03065</name>
</gene>
<keyword evidence="2" id="KW-0808">Transferase</keyword>
<evidence type="ECO:0000313" key="2">
    <source>
        <dbReference type="EMBL" id="PIT93676.1"/>
    </source>
</evidence>
<dbReference type="EMBL" id="PFAS01000053">
    <property type="protein sequence ID" value="PIT93676.1"/>
    <property type="molecule type" value="Genomic_DNA"/>
</dbReference>
<keyword evidence="2" id="KW-0489">Methyltransferase</keyword>
<reference evidence="3" key="1">
    <citation type="submission" date="2017-09" db="EMBL/GenBank/DDBJ databases">
        <title>Depth-based differentiation of microbial function through sediment-hosted aquifers and enrichment of novel symbionts in the deep terrestrial subsurface.</title>
        <authorList>
            <person name="Probst A.J."/>
            <person name="Ladd B."/>
            <person name="Jarett J.K."/>
            <person name="Geller-Mcgrath D.E."/>
            <person name="Sieber C.M.K."/>
            <person name="Emerson J.B."/>
            <person name="Anantharaman K."/>
            <person name="Thomas B.C."/>
            <person name="Malmstrom R."/>
            <person name="Stieglmeier M."/>
            <person name="Klingl A."/>
            <person name="Woyke T."/>
            <person name="Ryan C.M."/>
            <person name="Banfield J.F."/>
        </authorList>
    </citation>
    <scope>NUCLEOTIDE SEQUENCE [LARGE SCALE GENOMIC DNA]</scope>
</reference>
<comment type="caution">
    <text evidence="2">The sequence shown here is derived from an EMBL/GenBank/DDBJ whole genome shotgun (WGS) entry which is preliminary data.</text>
</comment>
<dbReference type="AlphaFoldDB" id="A0A2M6WLP5"/>
<feature type="domain" description="Methyltransferase type 11" evidence="1">
    <location>
        <begin position="71"/>
        <end position="117"/>
    </location>
</feature>
<dbReference type="InterPro" id="IPR029063">
    <property type="entry name" value="SAM-dependent_MTases_sf"/>
</dbReference>
<sequence>MAQVSKNYYNFIKYSSLDRWASYYYQLNEIVKLQVENMLEIGIGEKVLGNYIKNNSDIIYRSLDLAADLRPDIVGSVVDIPVKDQSFDLVAAFEVLEHLPFNEFEKALLEINRITKNYAVISLPHFGPPIKFLLKLPFIKEIKIAGKIFWPVRHAFNGQHYWEIGKKSYSFRKIKSIIGRYFIIKKHFVPFENQYHHFFVLEKINK</sequence>
<organism evidence="2 3">
    <name type="scientific">Candidatus Falkowbacteria bacterium CG10_big_fil_rev_8_21_14_0_10_43_11</name>
    <dbReference type="NCBI Taxonomy" id="1974568"/>
    <lineage>
        <taxon>Bacteria</taxon>
        <taxon>Candidatus Falkowiibacteriota</taxon>
    </lineage>
</organism>
<name>A0A2M6WLP5_9BACT</name>
<dbReference type="Proteomes" id="UP000229335">
    <property type="component" value="Unassembled WGS sequence"/>
</dbReference>
<dbReference type="SUPFAM" id="SSF53335">
    <property type="entry name" value="S-adenosyl-L-methionine-dependent methyltransferases"/>
    <property type="match status" value="1"/>
</dbReference>